<proteinExistence type="predicted"/>
<dbReference type="Proteomes" id="UP000516437">
    <property type="component" value="Chromosome 6"/>
</dbReference>
<evidence type="ECO:0000313" key="5">
    <source>
        <dbReference type="Proteomes" id="UP000516437"/>
    </source>
</evidence>
<dbReference type="PANTHER" id="PTHR33538">
    <property type="entry name" value="PROTEIN GAMETE EXPRESSED 1"/>
    <property type="match status" value="1"/>
</dbReference>
<organism evidence="4 5">
    <name type="scientific">Morella rubra</name>
    <name type="common">Chinese bayberry</name>
    <dbReference type="NCBI Taxonomy" id="262757"/>
    <lineage>
        <taxon>Eukaryota</taxon>
        <taxon>Viridiplantae</taxon>
        <taxon>Streptophyta</taxon>
        <taxon>Embryophyta</taxon>
        <taxon>Tracheophyta</taxon>
        <taxon>Spermatophyta</taxon>
        <taxon>Magnoliopsida</taxon>
        <taxon>eudicotyledons</taxon>
        <taxon>Gunneridae</taxon>
        <taxon>Pentapetalae</taxon>
        <taxon>rosids</taxon>
        <taxon>fabids</taxon>
        <taxon>Fagales</taxon>
        <taxon>Myricaceae</taxon>
        <taxon>Morella</taxon>
    </lineage>
</organism>
<evidence type="ECO:0000256" key="3">
    <source>
        <dbReference type="SAM" id="SignalP"/>
    </source>
</evidence>
<dbReference type="PANTHER" id="PTHR33538:SF2">
    <property type="entry name" value="PROTEIN GAMETE EXPRESSED 1"/>
    <property type="match status" value="1"/>
</dbReference>
<sequence length="595" mass="68640">MDLHLHRHRLLILLLISFSLKCQSWSWFSSSTESHHDEKASGAKHNDGVAEFSMEGFDDQKGIRRVETAKKKLVATNSCWQNAYSHLFAGCSEIFAVDEKRSRFAWHLSDCFQKDSGRSPFPSCDPKSAMAKCLKSLNEYEHRVYLEFYLETNSICHQLQAHAFKQQIERLVNELKNSAQIAEEKLEIIERKAESLLKNSNEIYDSLNTIDSKVQQVALTSKNVEDHITIVKKHAEAVYEQSKGIAASQSELQERQEEMRRGMEDGMEILKDSYNNLGHEIDNLRNEAIQIEKEITKVGDAMSLKMGNLQSKADDIGNMAGISLDKQQQLLDGQSTALEGLKILTKVQSDALEESRSILQTLAEYGQRQQEELLQRQEQLQRIHDHLMENSESILAAQESFELKQASMFIALDKLFLLHNAMLLESRLIKAFFVYCISIFVIYMFTSTKQTYKVRPWLYIGLCATFLIEVAILRIMTNENIEQKSWATNLVRSLFVLLASIQILHAICTYRDYEVLNHQMLLTLIEKVSGMERHKELPWDVNSGINWSTWIHTDLPEEVDNFEDPDYIFPEEVAENSIMTTSITRKYDLRNCRHH</sequence>
<feature type="transmembrane region" description="Helical" evidence="2">
    <location>
        <begin position="428"/>
        <end position="445"/>
    </location>
</feature>
<dbReference type="AlphaFoldDB" id="A0A6A1VHQ6"/>
<evidence type="ECO:0000256" key="2">
    <source>
        <dbReference type="SAM" id="Phobius"/>
    </source>
</evidence>
<dbReference type="InterPro" id="IPR040346">
    <property type="entry name" value="GEX1/Brambleberry"/>
</dbReference>
<keyword evidence="5" id="KW-1185">Reference proteome</keyword>
<feature type="signal peptide" evidence="3">
    <location>
        <begin position="1"/>
        <end position="24"/>
    </location>
</feature>
<protein>
    <submittedName>
        <fullName evidence="4">Protein GAMETE EXPRESSED 1</fullName>
    </submittedName>
</protein>
<evidence type="ECO:0000256" key="1">
    <source>
        <dbReference type="SAM" id="Coils"/>
    </source>
</evidence>
<dbReference type="OrthoDB" id="377549at2759"/>
<accession>A0A6A1VHQ6</accession>
<evidence type="ECO:0000313" key="4">
    <source>
        <dbReference type="EMBL" id="KAB1211348.1"/>
    </source>
</evidence>
<keyword evidence="1" id="KW-0175">Coiled coil</keyword>
<feature type="coiled-coil region" evidence="1">
    <location>
        <begin position="165"/>
        <end position="199"/>
    </location>
</feature>
<keyword evidence="2" id="KW-0472">Membrane</keyword>
<feature type="coiled-coil region" evidence="1">
    <location>
        <begin position="267"/>
        <end position="301"/>
    </location>
</feature>
<dbReference type="EMBL" id="RXIC02000024">
    <property type="protein sequence ID" value="KAB1211348.1"/>
    <property type="molecule type" value="Genomic_DNA"/>
</dbReference>
<gene>
    <name evidence="4" type="ORF">CJ030_MR6G021462</name>
</gene>
<feature type="transmembrane region" description="Helical" evidence="2">
    <location>
        <begin position="489"/>
        <end position="510"/>
    </location>
</feature>
<name>A0A6A1VHQ6_9ROSI</name>
<comment type="caution">
    <text evidence="4">The sequence shown here is derived from an EMBL/GenBank/DDBJ whole genome shotgun (WGS) entry which is preliminary data.</text>
</comment>
<reference evidence="4 5" key="1">
    <citation type="journal article" date="2019" name="Plant Biotechnol. J.">
        <title>The red bayberry genome and genetic basis of sex determination.</title>
        <authorList>
            <person name="Jia H.M."/>
            <person name="Jia H.J."/>
            <person name="Cai Q.L."/>
            <person name="Wang Y."/>
            <person name="Zhao H.B."/>
            <person name="Yang W.F."/>
            <person name="Wang G.Y."/>
            <person name="Li Y.H."/>
            <person name="Zhan D.L."/>
            <person name="Shen Y.T."/>
            <person name="Niu Q.F."/>
            <person name="Chang L."/>
            <person name="Qiu J."/>
            <person name="Zhao L."/>
            <person name="Xie H.B."/>
            <person name="Fu W.Y."/>
            <person name="Jin J."/>
            <person name="Li X.W."/>
            <person name="Jiao Y."/>
            <person name="Zhou C.C."/>
            <person name="Tu T."/>
            <person name="Chai C.Y."/>
            <person name="Gao J.L."/>
            <person name="Fan L.J."/>
            <person name="van de Weg E."/>
            <person name="Wang J.Y."/>
            <person name="Gao Z.S."/>
        </authorList>
    </citation>
    <scope>NUCLEOTIDE SEQUENCE [LARGE SCALE GENOMIC DNA]</scope>
    <source>
        <tissue evidence="4">Leaves</tissue>
    </source>
</reference>
<feature type="chain" id="PRO_5025578302" evidence="3">
    <location>
        <begin position="25"/>
        <end position="595"/>
    </location>
</feature>
<feature type="transmembrane region" description="Helical" evidence="2">
    <location>
        <begin position="457"/>
        <end position="477"/>
    </location>
</feature>
<keyword evidence="3" id="KW-0732">Signal</keyword>
<keyword evidence="2" id="KW-1133">Transmembrane helix</keyword>
<keyword evidence="2" id="KW-0812">Transmembrane</keyword>